<evidence type="ECO:0000256" key="6">
    <source>
        <dbReference type="ARBA" id="ARBA00022833"/>
    </source>
</evidence>
<feature type="binding site" evidence="11">
    <location>
        <position position="147"/>
    </location>
    <ligand>
        <name>NAD(+)</name>
        <dbReference type="ChEBI" id="CHEBI:57540"/>
    </ligand>
</feature>
<organism evidence="14 15">
    <name type="scientific">Leptospira fletcheri</name>
    <dbReference type="NCBI Taxonomy" id="2484981"/>
    <lineage>
        <taxon>Bacteria</taxon>
        <taxon>Pseudomonadati</taxon>
        <taxon>Spirochaetota</taxon>
        <taxon>Spirochaetia</taxon>
        <taxon>Leptospirales</taxon>
        <taxon>Leptospiraceae</taxon>
        <taxon>Leptospira</taxon>
    </lineage>
</organism>
<feature type="region of interest" description="Disordered" evidence="12">
    <location>
        <begin position="1"/>
        <end position="38"/>
    </location>
</feature>
<dbReference type="GO" id="GO:0006260">
    <property type="term" value="P:DNA replication"/>
    <property type="evidence" value="ECO:0007669"/>
    <property type="project" value="UniProtKB-KW"/>
</dbReference>
<feature type="binding site" evidence="11">
    <location>
        <position position="316"/>
    </location>
    <ligand>
        <name>NAD(+)</name>
        <dbReference type="ChEBI" id="CHEBI:57540"/>
    </ligand>
</feature>
<evidence type="ECO:0000256" key="12">
    <source>
        <dbReference type="SAM" id="MobiDB-lite"/>
    </source>
</evidence>
<dbReference type="InterPro" id="IPR004150">
    <property type="entry name" value="NAD_DNA_ligase_OB"/>
</dbReference>
<dbReference type="GO" id="GO:0006281">
    <property type="term" value="P:DNA repair"/>
    <property type="evidence" value="ECO:0007669"/>
    <property type="project" value="UniProtKB-KW"/>
</dbReference>
<feature type="binding site" evidence="11">
    <location>
        <begin position="72"/>
        <end position="76"/>
    </location>
    <ligand>
        <name>NAD(+)</name>
        <dbReference type="ChEBI" id="CHEBI:57540"/>
    </ligand>
</feature>
<dbReference type="Proteomes" id="UP000298458">
    <property type="component" value="Unassembled WGS sequence"/>
</dbReference>
<feature type="binding site" evidence="11">
    <location>
        <position position="340"/>
    </location>
    <ligand>
        <name>NAD(+)</name>
        <dbReference type="ChEBI" id="CHEBI:57540"/>
    </ligand>
</feature>
<feature type="compositionally biased region" description="Low complexity" evidence="12">
    <location>
        <begin position="1"/>
        <end position="15"/>
    </location>
</feature>
<comment type="caution">
    <text evidence="14">The sequence shown here is derived from an EMBL/GenBank/DDBJ whole genome shotgun (WGS) entry which is preliminary data.</text>
</comment>
<keyword evidence="3 11" id="KW-0235">DNA replication</keyword>
<dbReference type="FunFam" id="1.10.150.20:FF:000007">
    <property type="entry name" value="DNA ligase"/>
    <property type="match status" value="1"/>
</dbReference>
<dbReference type="Gene3D" id="3.30.470.30">
    <property type="entry name" value="DNA ligase/mRNA capping enzyme"/>
    <property type="match status" value="1"/>
</dbReference>
<evidence type="ECO:0000256" key="9">
    <source>
        <dbReference type="ARBA" id="ARBA00023204"/>
    </source>
</evidence>
<feature type="binding site" evidence="11">
    <location>
        <position position="448"/>
    </location>
    <ligand>
        <name>Zn(2+)</name>
        <dbReference type="ChEBI" id="CHEBI:29105"/>
    </ligand>
</feature>
<evidence type="ECO:0000313" key="15">
    <source>
        <dbReference type="Proteomes" id="UP000298458"/>
    </source>
</evidence>
<feature type="active site" description="N6-AMP-lysine intermediate" evidence="11">
    <location>
        <position position="149"/>
    </location>
</feature>
<feature type="binding site" evidence="11">
    <location>
        <begin position="121"/>
        <end position="122"/>
    </location>
    <ligand>
        <name>NAD(+)</name>
        <dbReference type="ChEBI" id="CHEBI:57540"/>
    </ligand>
</feature>
<evidence type="ECO:0000256" key="3">
    <source>
        <dbReference type="ARBA" id="ARBA00022705"/>
    </source>
</evidence>
<dbReference type="SUPFAM" id="SSF50249">
    <property type="entry name" value="Nucleic acid-binding proteins"/>
    <property type="match status" value="1"/>
</dbReference>
<dbReference type="GO" id="GO:0005829">
    <property type="term" value="C:cytosol"/>
    <property type="evidence" value="ECO:0007669"/>
    <property type="project" value="TreeGrafter"/>
</dbReference>
<feature type="binding site" evidence="11">
    <location>
        <position position="433"/>
    </location>
    <ligand>
        <name>Zn(2+)</name>
        <dbReference type="ChEBI" id="CHEBI:29105"/>
    </ligand>
</feature>
<comment type="cofactor">
    <cofactor evidence="11">
        <name>Mg(2+)</name>
        <dbReference type="ChEBI" id="CHEBI:18420"/>
    </cofactor>
    <cofactor evidence="11">
        <name>Mn(2+)</name>
        <dbReference type="ChEBI" id="CHEBI:29035"/>
    </cofactor>
</comment>
<dbReference type="Pfam" id="PF22745">
    <property type="entry name" value="Nlig-Ia"/>
    <property type="match status" value="1"/>
</dbReference>
<proteinExistence type="inferred from homology"/>
<accession>A0A4R9GFY5</accession>
<evidence type="ECO:0000256" key="7">
    <source>
        <dbReference type="ARBA" id="ARBA00022842"/>
    </source>
</evidence>
<dbReference type="Pfam" id="PF03120">
    <property type="entry name" value="OB_DNA_ligase"/>
    <property type="match status" value="1"/>
</dbReference>
<dbReference type="NCBIfam" id="NF005932">
    <property type="entry name" value="PRK07956.1"/>
    <property type="match status" value="1"/>
</dbReference>
<name>A0A4R9GFY5_9LEPT</name>
<feature type="binding site" evidence="11">
    <location>
        <position position="430"/>
    </location>
    <ligand>
        <name>Zn(2+)</name>
        <dbReference type="ChEBI" id="CHEBI:29105"/>
    </ligand>
</feature>
<dbReference type="InterPro" id="IPR001679">
    <property type="entry name" value="DNA_ligase"/>
</dbReference>
<dbReference type="SMART" id="SM00278">
    <property type="entry name" value="HhH1"/>
    <property type="match status" value="3"/>
</dbReference>
<dbReference type="InterPro" id="IPR004149">
    <property type="entry name" value="Znf_DNAligase_C4"/>
</dbReference>
<dbReference type="RefSeq" id="WP_135766976.1">
    <property type="nucleotide sequence ID" value="NZ_RQET01000004.1"/>
</dbReference>
<dbReference type="Gene3D" id="3.40.50.10190">
    <property type="entry name" value="BRCT domain"/>
    <property type="match status" value="1"/>
</dbReference>
<dbReference type="HAMAP" id="MF_01588">
    <property type="entry name" value="DNA_ligase_A"/>
    <property type="match status" value="1"/>
</dbReference>
<comment type="catalytic activity">
    <reaction evidence="10 11">
        <text>NAD(+) + (deoxyribonucleotide)n-3'-hydroxyl + 5'-phospho-(deoxyribonucleotide)m = (deoxyribonucleotide)n+m + AMP + beta-nicotinamide D-nucleotide.</text>
        <dbReference type="EC" id="6.5.1.2"/>
    </reaction>
</comment>
<reference evidence="14" key="1">
    <citation type="journal article" date="2019" name="PLoS Negl. Trop. Dis.">
        <title>Revisiting the worldwide diversity of Leptospira species in the environment.</title>
        <authorList>
            <person name="Vincent A.T."/>
            <person name="Schiettekatte O."/>
            <person name="Bourhy P."/>
            <person name="Veyrier F.J."/>
            <person name="Picardeau M."/>
        </authorList>
    </citation>
    <scope>NUCLEOTIDE SEQUENCE [LARGE SCALE GENOMIC DNA]</scope>
    <source>
        <strain evidence="14">SSW15</strain>
    </source>
</reference>
<feature type="binding site" evidence="11">
    <location>
        <position position="204"/>
    </location>
    <ligand>
        <name>NAD(+)</name>
        <dbReference type="ChEBI" id="CHEBI:57540"/>
    </ligand>
</feature>
<evidence type="ECO:0000256" key="5">
    <source>
        <dbReference type="ARBA" id="ARBA00022763"/>
    </source>
</evidence>
<dbReference type="Pfam" id="PF00533">
    <property type="entry name" value="BRCT"/>
    <property type="match status" value="1"/>
</dbReference>
<dbReference type="InterPro" id="IPR036420">
    <property type="entry name" value="BRCT_dom_sf"/>
</dbReference>
<dbReference type="PIRSF" id="PIRSF001604">
    <property type="entry name" value="LigA"/>
    <property type="match status" value="1"/>
</dbReference>
<dbReference type="PANTHER" id="PTHR23389">
    <property type="entry name" value="CHROMOSOME TRANSMISSION FIDELITY FACTOR 18"/>
    <property type="match status" value="1"/>
</dbReference>
<sequence>MPPKKAAGGSKKTSAQTKKKVEKKTAPVQDSNVPTFSAPPIKKAEKEIRSLEKEIRHHQYLYYVKNEPSISDFEFDKMFRRLQDLEKAYPEMMDPASPTLTVGSDLEKDFVKFTHKLPVLSLENTYNEAEILDWIRKTDPDGLYSVEWKIDGASIMLYYEDGLLANGVTRGTGGIGDDVTDNIRTIRSIPLRLEEKVSVYLRGEVYMTYSEFEEFNEMSEGRYANPRNLTSGSLKQKSSLDVAKRPLRIFTYDAFFPDPKRKFKTHAEIMNRVEALKFPVPPDSKLVSGNEVAATIQEFKKKKEKLGFPTDGLVIKLNDLAQRQSLGYTSHSPRWARAFKFDALMKESKIVGIDYAVGRTGKITPRAQIEPINLAGTTVTYATLHNQDYIDELGVGIGAVVRISKRGEIIPAVEEVVVPGKKVFKIPQVCPSCGTKTEKREDSVDRFCPNPDCPDRVKNGIIFFCSRKQMDIEGLGEKQIEFLYDNEYIKNIADLYELEKHKENLLEEEGYGEKSVGIILKGIEESKKKDFRFVLSSLGLREIGPKVAELLIEHGYESMDSIVEAVKGEGKSEALMEIPGIGPSTVEAIVENFSDKRILKLLERLKKAGLKMKADPVAKSEKQPFAGQTWCVTGSFEHFQPREKATDLIVYYGGKKVGSISSKTTHLLAGPGAGSKLDKAKELGVQIVSEGEFLDLLRQNDIVFS</sequence>
<dbReference type="AlphaFoldDB" id="A0A4R9GFY5"/>
<dbReference type="SUPFAM" id="SSF52113">
    <property type="entry name" value="BRCT domain"/>
    <property type="match status" value="1"/>
</dbReference>
<dbReference type="Gene3D" id="2.40.50.140">
    <property type="entry name" value="Nucleic acid-binding proteins"/>
    <property type="match status" value="1"/>
</dbReference>
<evidence type="ECO:0000256" key="2">
    <source>
        <dbReference type="ARBA" id="ARBA00022598"/>
    </source>
</evidence>
<keyword evidence="6 11" id="KW-0862">Zinc</keyword>
<dbReference type="InterPro" id="IPR013840">
    <property type="entry name" value="DNAligase_N"/>
</dbReference>
<keyword evidence="5 11" id="KW-0227">DNA damage</keyword>
<dbReference type="Gene3D" id="1.10.287.610">
    <property type="entry name" value="Helix hairpin bin"/>
    <property type="match status" value="1"/>
</dbReference>
<dbReference type="EMBL" id="RQET01000004">
    <property type="protein sequence ID" value="TGK11570.1"/>
    <property type="molecule type" value="Genomic_DNA"/>
</dbReference>
<dbReference type="SUPFAM" id="SSF47781">
    <property type="entry name" value="RuvA domain 2-like"/>
    <property type="match status" value="1"/>
</dbReference>
<dbReference type="CDD" id="cd17748">
    <property type="entry name" value="BRCT_DNA_ligase_like"/>
    <property type="match status" value="1"/>
</dbReference>
<keyword evidence="11" id="KW-0464">Manganese</keyword>
<comment type="function">
    <text evidence="1 11">DNA ligase that catalyzes the formation of phosphodiester linkages between 5'-phosphoryl and 3'-hydroxyl groups in double-stranded DNA using NAD as a coenzyme and as the energy source for the reaction. It is essential for DNA replication and repair of damaged DNA.</text>
</comment>
<evidence type="ECO:0000256" key="4">
    <source>
        <dbReference type="ARBA" id="ARBA00022723"/>
    </source>
</evidence>
<comment type="similarity">
    <text evidence="11">Belongs to the NAD-dependent DNA ligase family. LigA subfamily.</text>
</comment>
<dbReference type="SMART" id="SM00532">
    <property type="entry name" value="LIGANc"/>
    <property type="match status" value="1"/>
</dbReference>
<keyword evidence="7 11" id="KW-0460">Magnesium</keyword>
<gene>
    <name evidence="11 14" type="primary">ligA</name>
    <name evidence="14" type="ORF">EHO60_04525</name>
</gene>
<dbReference type="NCBIfam" id="TIGR00575">
    <property type="entry name" value="dnlj"/>
    <property type="match status" value="1"/>
</dbReference>
<evidence type="ECO:0000313" key="14">
    <source>
        <dbReference type="EMBL" id="TGK11570.1"/>
    </source>
</evidence>
<keyword evidence="15" id="KW-1185">Reference proteome</keyword>
<dbReference type="PROSITE" id="PS50172">
    <property type="entry name" value="BRCT"/>
    <property type="match status" value="1"/>
</dbReference>
<dbReference type="GO" id="GO:0046872">
    <property type="term" value="F:metal ion binding"/>
    <property type="evidence" value="ECO:0007669"/>
    <property type="project" value="UniProtKB-KW"/>
</dbReference>
<feature type="domain" description="BRCT" evidence="13">
    <location>
        <begin position="620"/>
        <end position="705"/>
    </location>
</feature>
<dbReference type="Pfam" id="PF14520">
    <property type="entry name" value="HHH_5"/>
    <property type="match status" value="1"/>
</dbReference>
<dbReference type="CDD" id="cd00114">
    <property type="entry name" value="LIGANc"/>
    <property type="match status" value="1"/>
</dbReference>
<protein>
    <recommendedName>
        <fullName evidence="11">DNA ligase</fullName>
        <ecNumber evidence="11">6.5.1.2</ecNumber>
    </recommendedName>
    <alternativeName>
        <fullName evidence="11">Polydeoxyribonucleotide synthase [NAD(+)]</fullName>
    </alternativeName>
</protein>
<dbReference type="GO" id="GO:0003677">
    <property type="term" value="F:DNA binding"/>
    <property type="evidence" value="ECO:0007669"/>
    <property type="project" value="InterPro"/>
</dbReference>
<dbReference type="GO" id="GO:0003911">
    <property type="term" value="F:DNA ligase (NAD+) activity"/>
    <property type="evidence" value="ECO:0007669"/>
    <property type="project" value="UniProtKB-UniRule"/>
</dbReference>
<evidence type="ECO:0000259" key="13">
    <source>
        <dbReference type="PROSITE" id="PS50172"/>
    </source>
</evidence>
<keyword evidence="8 11" id="KW-0520">NAD</keyword>
<dbReference type="InterPro" id="IPR001357">
    <property type="entry name" value="BRCT_dom"/>
</dbReference>
<dbReference type="Pfam" id="PF01653">
    <property type="entry name" value="DNA_ligase_aden"/>
    <property type="match status" value="1"/>
</dbReference>
<keyword evidence="9 11" id="KW-0234">DNA repair</keyword>
<evidence type="ECO:0000256" key="8">
    <source>
        <dbReference type="ARBA" id="ARBA00023027"/>
    </source>
</evidence>
<dbReference type="Gene3D" id="1.10.150.20">
    <property type="entry name" value="5' to 3' exonuclease, C-terminal subdomain"/>
    <property type="match status" value="2"/>
</dbReference>
<evidence type="ECO:0000256" key="1">
    <source>
        <dbReference type="ARBA" id="ARBA00004067"/>
    </source>
</evidence>
<evidence type="ECO:0000256" key="11">
    <source>
        <dbReference type="HAMAP-Rule" id="MF_01588"/>
    </source>
</evidence>
<keyword evidence="2 11" id="KW-0436">Ligase</keyword>
<dbReference type="InterPro" id="IPR010994">
    <property type="entry name" value="RuvA_2-like"/>
</dbReference>
<dbReference type="PANTHER" id="PTHR23389:SF9">
    <property type="entry name" value="DNA LIGASE"/>
    <property type="match status" value="1"/>
</dbReference>
<feature type="binding site" evidence="11">
    <location>
        <position position="453"/>
    </location>
    <ligand>
        <name>Zn(2+)</name>
        <dbReference type="ChEBI" id="CHEBI:29105"/>
    </ligand>
</feature>
<dbReference type="OrthoDB" id="9759736at2"/>
<dbReference type="EC" id="6.5.1.2" evidence="11"/>
<dbReference type="SMART" id="SM00292">
    <property type="entry name" value="BRCT"/>
    <property type="match status" value="1"/>
</dbReference>
<dbReference type="SUPFAM" id="SSF56091">
    <property type="entry name" value="DNA ligase/mRNA capping enzyme, catalytic domain"/>
    <property type="match status" value="1"/>
</dbReference>
<evidence type="ECO:0000256" key="10">
    <source>
        <dbReference type="ARBA" id="ARBA00034005"/>
    </source>
</evidence>
<dbReference type="Gene3D" id="6.20.10.30">
    <property type="match status" value="1"/>
</dbReference>
<dbReference type="InterPro" id="IPR013839">
    <property type="entry name" value="DNAligase_adenylation"/>
</dbReference>
<dbReference type="InterPro" id="IPR012340">
    <property type="entry name" value="NA-bd_OB-fold"/>
</dbReference>
<dbReference type="Pfam" id="PF03119">
    <property type="entry name" value="DNA_ligase_ZBD"/>
    <property type="match status" value="1"/>
</dbReference>
<dbReference type="InterPro" id="IPR003583">
    <property type="entry name" value="Hlx-hairpin-Hlx_DNA-bd_motif"/>
</dbReference>
<keyword evidence="4 11" id="KW-0479">Metal-binding</keyword>
<feature type="binding site" evidence="11">
    <location>
        <position position="170"/>
    </location>
    <ligand>
        <name>NAD(+)</name>
        <dbReference type="ChEBI" id="CHEBI:57540"/>
    </ligand>
</feature>